<feature type="region of interest" description="Disordered" evidence="1">
    <location>
        <begin position="66"/>
        <end position="94"/>
    </location>
</feature>
<dbReference type="AlphaFoldDB" id="A0A9W7B2L2"/>
<evidence type="ECO:0000256" key="1">
    <source>
        <dbReference type="SAM" id="MobiDB-lite"/>
    </source>
</evidence>
<reference evidence="3" key="1">
    <citation type="journal article" date="2023" name="Commun. Biol.">
        <title>Genome analysis of Parmales, the sister group of diatoms, reveals the evolutionary specialization of diatoms from phago-mixotrophs to photoautotrophs.</title>
        <authorList>
            <person name="Ban H."/>
            <person name="Sato S."/>
            <person name="Yoshikawa S."/>
            <person name="Yamada K."/>
            <person name="Nakamura Y."/>
            <person name="Ichinomiya M."/>
            <person name="Sato N."/>
            <person name="Blanc-Mathieu R."/>
            <person name="Endo H."/>
            <person name="Kuwata A."/>
            <person name="Ogata H."/>
        </authorList>
    </citation>
    <scope>NUCLEOTIDE SEQUENCE [LARGE SCALE GENOMIC DNA]</scope>
    <source>
        <strain evidence="3">NIES 3699</strain>
    </source>
</reference>
<comment type="caution">
    <text evidence="2">The sequence shown here is derived from an EMBL/GenBank/DDBJ whole genome shotgun (WGS) entry which is preliminary data.</text>
</comment>
<name>A0A9W7B2L2_9STRA</name>
<protein>
    <submittedName>
        <fullName evidence="2">Uncharacterized protein</fullName>
    </submittedName>
</protein>
<gene>
    <name evidence="2" type="ORF">TrVE_jg11620</name>
</gene>
<evidence type="ECO:0000313" key="3">
    <source>
        <dbReference type="Proteomes" id="UP001165160"/>
    </source>
</evidence>
<evidence type="ECO:0000313" key="2">
    <source>
        <dbReference type="EMBL" id="GMH82769.1"/>
    </source>
</evidence>
<organism evidence="2 3">
    <name type="scientific">Triparma verrucosa</name>
    <dbReference type="NCBI Taxonomy" id="1606542"/>
    <lineage>
        <taxon>Eukaryota</taxon>
        <taxon>Sar</taxon>
        <taxon>Stramenopiles</taxon>
        <taxon>Ochrophyta</taxon>
        <taxon>Bolidophyceae</taxon>
        <taxon>Parmales</taxon>
        <taxon>Triparmaceae</taxon>
        <taxon>Triparma</taxon>
    </lineage>
</organism>
<proteinExistence type="predicted"/>
<dbReference type="EMBL" id="BRXX01000019">
    <property type="protein sequence ID" value="GMH82769.1"/>
    <property type="molecule type" value="Genomic_DNA"/>
</dbReference>
<dbReference type="Proteomes" id="UP001165160">
    <property type="component" value="Unassembled WGS sequence"/>
</dbReference>
<keyword evidence="3" id="KW-1185">Reference proteome</keyword>
<sequence>MSRKNFISKLIAAGASLIAVSAFILPAYVLQQNAKGVKNNTPGSLSTDQEEALPINAVKRGVFINSGSRDAGKDPNWNNGRYTGVKKAPPPYAN</sequence>
<accession>A0A9W7B2L2</accession>